<evidence type="ECO:0000256" key="2">
    <source>
        <dbReference type="ARBA" id="ARBA00022475"/>
    </source>
</evidence>
<dbReference type="GO" id="GO:0006935">
    <property type="term" value="P:chemotaxis"/>
    <property type="evidence" value="ECO:0007669"/>
    <property type="project" value="InterPro"/>
</dbReference>
<keyword evidence="5 10" id="KW-0472">Membrane</keyword>
<dbReference type="PANTHER" id="PTHR32089">
    <property type="entry name" value="METHYL-ACCEPTING CHEMOTAXIS PROTEIN MCPB"/>
    <property type="match status" value="1"/>
</dbReference>
<dbReference type="HOGENOM" id="CLU_000445_107_21_5"/>
<evidence type="ECO:0000256" key="5">
    <source>
        <dbReference type="ARBA" id="ARBA00023136"/>
    </source>
</evidence>
<dbReference type="EMBL" id="CP002292">
    <property type="protein sequence ID" value="ADP71788.1"/>
    <property type="molecule type" value="Genomic_DNA"/>
</dbReference>
<dbReference type="InterPro" id="IPR003660">
    <property type="entry name" value="HAMP_dom"/>
</dbReference>
<evidence type="ECO:0000256" key="3">
    <source>
        <dbReference type="ARBA" id="ARBA00022692"/>
    </source>
</evidence>
<dbReference type="eggNOG" id="COG0840">
    <property type="taxonomic scope" value="Bacteria"/>
</dbReference>
<evidence type="ECO:0000259" key="11">
    <source>
        <dbReference type="PROSITE" id="PS50111"/>
    </source>
</evidence>
<protein>
    <submittedName>
        <fullName evidence="13">Methyl-accepting chemotaxis sensory transducer with Cache sensor</fullName>
    </submittedName>
</protein>
<evidence type="ECO:0000256" key="7">
    <source>
        <dbReference type="ARBA" id="ARBA00029447"/>
    </source>
</evidence>
<evidence type="ECO:0000256" key="1">
    <source>
        <dbReference type="ARBA" id="ARBA00004651"/>
    </source>
</evidence>
<comment type="subcellular location">
    <subcellularLocation>
        <location evidence="1">Cell membrane</location>
        <topology evidence="1">Multi-pass membrane protein</topology>
    </subcellularLocation>
</comment>
<dbReference type="Gene3D" id="3.30.450.20">
    <property type="entry name" value="PAS domain"/>
    <property type="match status" value="1"/>
</dbReference>
<evidence type="ECO:0000313" key="13">
    <source>
        <dbReference type="EMBL" id="ADP71788.1"/>
    </source>
</evidence>
<dbReference type="InterPro" id="IPR004089">
    <property type="entry name" value="MCPsignal_dom"/>
</dbReference>
<dbReference type="PANTHER" id="PTHR32089:SF112">
    <property type="entry name" value="LYSOZYME-LIKE PROTEIN-RELATED"/>
    <property type="match status" value="1"/>
</dbReference>
<evidence type="ECO:0000256" key="8">
    <source>
        <dbReference type="PROSITE-ProRule" id="PRU00284"/>
    </source>
</evidence>
<accession>E3I6S0</accession>
<dbReference type="PRINTS" id="PR00260">
    <property type="entry name" value="CHEMTRNSDUCR"/>
</dbReference>
<name>E3I6S0_RHOVT</name>
<feature type="transmembrane region" description="Helical" evidence="10">
    <location>
        <begin position="187"/>
        <end position="209"/>
    </location>
</feature>
<feature type="transmembrane region" description="Helical" evidence="10">
    <location>
        <begin position="12"/>
        <end position="33"/>
    </location>
</feature>
<evidence type="ECO:0000256" key="10">
    <source>
        <dbReference type="SAM" id="Phobius"/>
    </source>
</evidence>
<dbReference type="PROSITE" id="PS50885">
    <property type="entry name" value="HAMP"/>
    <property type="match status" value="1"/>
</dbReference>
<dbReference type="AlphaFoldDB" id="E3I6S0"/>
<comment type="similarity">
    <text evidence="7">Belongs to the methyl-accepting chemotaxis (MCP) protein family.</text>
</comment>
<dbReference type="InterPro" id="IPR033480">
    <property type="entry name" value="sCache_2"/>
</dbReference>
<dbReference type="Pfam" id="PF00015">
    <property type="entry name" value="MCPsignal"/>
    <property type="match status" value="1"/>
</dbReference>
<dbReference type="KEGG" id="rva:Rvan_2573"/>
<dbReference type="SMART" id="SM00283">
    <property type="entry name" value="MA"/>
    <property type="match status" value="1"/>
</dbReference>
<feature type="domain" description="HAMP" evidence="12">
    <location>
        <begin position="210"/>
        <end position="263"/>
    </location>
</feature>
<keyword evidence="4 10" id="KW-1133">Transmembrane helix</keyword>
<sequence>MPARLKSTRINMIVVLALLAYGAAAVVSFWFLYSQMVEDRQRELRNEVSLVLSAARAQMAAASGPTSKAGREAYLGVIRAARFQDEDGLKGIFAYDLNGVALSHGIPSQQGKNLLETGSVELKKFIQASTEIARSPSGHGFSVSLPDIGRGPWTPKLTFVQAAPEIGGFVSASSDAKSLHEAFLYRLYVQGAIICGLLAVLAILVWWFARSILGQLTHLGRGILSLANGDMQPMPLPHREKAPFGPVARGVEVLRRNLIELLSLREQVARSREREKEREHYLRLEAGHFEQKMASVVEGLKRQVAQLRQSADTLSDAAETSTREAEIAARVSASAADNSNAVAAATEELSYSIRDVSQQAHSTNAVVEVATEEAHRTNRDVEALTTATQEIGSIVEIIRTIADQTNLLALNATIEAARAGDAGKGFAVVASEVKELSAQTAKATDAIADQVESIQQSTTAAIATIQSMAGKISEIHGFTGAIASAVEEQTAAAQEIAQNVSLAAQSSEKAAKSSGSVSVVAGKTKEQAAALSGISSSLADITSKLSSSMADFVNAINVDDRSTEHRADVSCGSDSDHYTRERLEA</sequence>
<evidence type="ECO:0000256" key="4">
    <source>
        <dbReference type="ARBA" id="ARBA00022989"/>
    </source>
</evidence>
<evidence type="ECO:0000259" key="12">
    <source>
        <dbReference type="PROSITE" id="PS50885"/>
    </source>
</evidence>
<dbReference type="InterPro" id="IPR004090">
    <property type="entry name" value="Chemotax_Me-accpt_rcpt"/>
</dbReference>
<dbReference type="GO" id="GO:0004888">
    <property type="term" value="F:transmembrane signaling receptor activity"/>
    <property type="evidence" value="ECO:0007669"/>
    <property type="project" value="InterPro"/>
</dbReference>
<keyword evidence="14" id="KW-1185">Reference proteome</keyword>
<dbReference type="GO" id="GO:0007165">
    <property type="term" value="P:signal transduction"/>
    <property type="evidence" value="ECO:0007669"/>
    <property type="project" value="UniProtKB-KW"/>
</dbReference>
<keyword evidence="3 10" id="KW-0812">Transmembrane</keyword>
<dbReference type="Pfam" id="PF17200">
    <property type="entry name" value="sCache_2"/>
    <property type="match status" value="1"/>
</dbReference>
<dbReference type="SMART" id="SM01049">
    <property type="entry name" value="Cache_2"/>
    <property type="match status" value="1"/>
</dbReference>
<feature type="domain" description="Methyl-accepting transducer" evidence="11">
    <location>
        <begin position="303"/>
        <end position="542"/>
    </location>
</feature>
<feature type="region of interest" description="Disordered" evidence="9">
    <location>
        <begin position="562"/>
        <end position="585"/>
    </location>
</feature>
<gene>
    <name evidence="13" type="ordered locus">Rvan_2573</name>
</gene>
<organism evidence="13 14">
    <name type="scientific">Rhodomicrobium vannielii (strain ATCC 17100 / DSM 162 / LMG 4299 / NCIMB 10020 / ATH 3.1.1)</name>
    <dbReference type="NCBI Taxonomy" id="648757"/>
    <lineage>
        <taxon>Bacteria</taxon>
        <taxon>Pseudomonadati</taxon>
        <taxon>Pseudomonadota</taxon>
        <taxon>Alphaproteobacteria</taxon>
        <taxon>Hyphomicrobiales</taxon>
        <taxon>Hyphomicrobiaceae</taxon>
        <taxon>Rhodomicrobium</taxon>
    </lineage>
</organism>
<evidence type="ECO:0000313" key="14">
    <source>
        <dbReference type="Proteomes" id="UP000001399"/>
    </source>
</evidence>
<evidence type="ECO:0000256" key="6">
    <source>
        <dbReference type="ARBA" id="ARBA00023224"/>
    </source>
</evidence>
<dbReference type="SUPFAM" id="SSF58104">
    <property type="entry name" value="Methyl-accepting chemotaxis protein (MCP) signaling domain"/>
    <property type="match status" value="1"/>
</dbReference>
<dbReference type="STRING" id="648757.Rvan_2573"/>
<proteinExistence type="inferred from homology"/>
<dbReference type="GO" id="GO:0005886">
    <property type="term" value="C:plasma membrane"/>
    <property type="evidence" value="ECO:0007669"/>
    <property type="project" value="UniProtKB-SubCell"/>
</dbReference>
<dbReference type="Proteomes" id="UP000001399">
    <property type="component" value="Chromosome"/>
</dbReference>
<evidence type="ECO:0000256" key="9">
    <source>
        <dbReference type="SAM" id="MobiDB-lite"/>
    </source>
</evidence>
<dbReference type="PROSITE" id="PS50111">
    <property type="entry name" value="CHEMOTAXIS_TRANSDUC_2"/>
    <property type="match status" value="1"/>
</dbReference>
<dbReference type="Gene3D" id="1.10.287.950">
    <property type="entry name" value="Methyl-accepting chemotaxis protein"/>
    <property type="match status" value="1"/>
</dbReference>
<keyword evidence="2" id="KW-1003">Cell membrane</keyword>
<reference evidence="14" key="1">
    <citation type="journal article" date="2011" name="J. Bacteriol.">
        <title>Genome sequences of eight morphologically diverse alphaproteobacteria.</title>
        <authorList>
            <consortium name="US DOE Joint Genome Institute"/>
            <person name="Brown P.J."/>
            <person name="Kysela D.T."/>
            <person name="Buechlein A."/>
            <person name="Hemmerich C."/>
            <person name="Brun Y.V."/>
        </authorList>
    </citation>
    <scope>NUCLEOTIDE SEQUENCE [LARGE SCALE GENOMIC DNA]</scope>
    <source>
        <strain evidence="14">ATCC 17100 / ATH 3.1.1 / DSM 162 / LMG 4299</strain>
    </source>
</reference>
<keyword evidence="6 8" id="KW-0807">Transducer</keyword>